<keyword evidence="2" id="KW-1185">Reference proteome</keyword>
<dbReference type="GO" id="GO:0006260">
    <property type="term" value="P:DNA replication"/>
    <property type="evidence" value="ECO:0007669"/>
    <property type="project" value="InterPro"/>
</dbReference>
<accession>A0A7W8C1L7</accession>
<gene>
    <name evidence="1" type="ORF">HNQ38_002036</name>
</gene>
<dbReference type="GO" id="GO:0008998">
    <property type="term" value="F:ribonucleoside-triphosphate reductase (thioredoxin) activity"/>
    <property type="evidence" value="ECO:0007669"/>
    <property type="project" value="InterPro"/>
</dbReference>
<dbReference type="AlphaFoldDB" id="A0A7W8C1L7"/>
<evidence type="ECO:0000313" key="2">
    <source>
        <dbReference type="Proteomes" id="UP000539075"/>
    </source>
</evidence>
<dbReference type="Proteomes" id="UP000539075">
    <property type="component" value="Unassembled WGS sequence"/>
</dbReference>
<dbReference type="InterPro" id="IPR012833">
    <property type="entry name" value="NrdD"/>
</dbReference>
<name>A0A7W8C1L7_9BACT</name>
<comment type="caution">
    <text evidence="1">The sequence shown here is derived from an EMBL/GenBank/DDBJ whole genome shotgun (WGS) entry which is preliminary data.</text>
</comment>
<protein>
    <submittedName>
        <fullName evidence="1">Uncharacterized protein</fullName>
    </submittedName>
</protein>
<dbReference type="RefSeq" id="WP_183719893.1">
    <property type="nucleotide sequence ID" value="NZ_JACHGO010000005.1"/>
</dbReference>
<evidence type="ECO:0000313" key="1">
    <source>
        <dbReference type="EMBL" id="MBB5143936.1"/>
    </source>
</evidence>
<reference evidence="1 2" key="1">
    <citation type="submission" date="2020-08" db="EMBL/GenBank/DDBJ databases">
        <title>Genomic Encyclopedia of Type Strains, Phase IV (KMG-IV): sequencing the most valuable type-strain genomes for metagenomic binning, comparative biology and taxonomic classification.</title>
        <authorList>
            <person name="Goeker M."/>
        </authorList>
    </citation>
    <scope>NUCLEOTIDE SEQUENCE [LARGE SCALE GENOMIC DNA]</scope>
    <source>
        <strain evidence="1 2">DSM 11275</strain>
    </source>
</reference>
<organism evidence="1 2">
    <name type="scientific">Desulfovibrio intestinalis</name>
    <dbReference type="NCBI Taxonomy" id="58621"/>
    <lineage>
        <taxon>Bacteria</taxon>
        <taxon>Pseudomonadati</taxon>
        <taxon>Thermodesulfobacteriota</taxon>
        <taxon>Desulfovibrionia</taxon>
        <taxon>Desulfovibrionales</taxon>
        <taxon>Desulfovibrionaceae</taxon>
        <taxon>Desulfovibrio</taxon>
    </lineage>
</organism>
<dbReference type="Pfam" id="PF13597">
    <property type="entry name" value="NRDD"/>
    <property type="match status" value="1"/>
</dbReference>
<dbReference type="EMBL" id="JACHGO010000005">
    <property type="protein sequence ID" value="MBB5143936.1"/>
    <property type="molecule type" value="Genomic_DNA"/>
</dbReference>
<sequence length="66" mass="7637">MFDYAYPDRVVVEAEPRPAKLVGQGVGFERTRRITGYLVGDLDRFNNAKRAEERDRVKHGLSREEV</sequence>
<proteinExistence type="predicted"/>